<keyword evidence="1" id="KW-1133">Transmembrane helix</keyword>
<organism evidence="2 3">
    <name type="scientific">Piscinibacter koreensis</name>
    <dbReference type="NCBI Taxonomy" id="2742824"/>
    <lineage>
        <taxon>Bacteria</taxon>
        <taxon>Pseudomonadati</taxon>
        <taxon>Pseudomonadota</taxon>
        <taxon>Betaproteobacteria</taxon>
        <taxon>Burkholderiales</taxon>
        <taxon>Sphaerotilaceae</taxon>
        <taxon>Piscinibacter</taxon>
    </lineage>
</organism>
<keyword evidence="1" id="KW-0812">Transmembrane</keyword>
<accession>A0A7Y6NS34</accession>
<dbReference type="Proteomes" id="UP000529637">
    <property type="component" value="Unassembled WGS sequence"/>
</dbReference>
<dbReference type="AlphaFoldDB" id="A0A7Y6NS34"/>
<name>A0A7Y6NS34_9BURK</name>
<dbReference type="InterPro" id="IPR018719">
    <property type="entry name" value="DUF2243_membrane"/>
</dbReference>
<evidence type="ECO:0000256" key="1">
    <source>
        <dbReference type="SAM" id="Phobius"/>
    </source>
</evidence>
<dbReference type="Pfam" id="PF10002">
    <property type="entry name" value="DUF2243"/>
    <property type="match status" value="1"/>
</dbReference>
<feature type="transmembrane region" description="Helical" evidence="1">
    <location>
        <begin position="132"/>
        <end position="150"/>
    </location>
</feature>
<evidence type="ECO:0000313" key="2">
    <source>
        <dbReference type="EMBL" id="NUZ08295.1"/>
    </source>
</evidence>
<gene>
    <name evidence="2" type="ORF">HQN59_21305</name>
</gene>
<proteinExistence type="predicted"/>
<feature type="transmembrane region" description="Helical" evidence="1">
    <location>
        <begin position="97"/>
        <end position="120"/>
    </location>
</feature>
<feature type="transmembrane region" description="Helical" evidence="1">
    <location>
        <begin position="162"/>
        <end position="183"/>
    </location>
</feature>
<keyword evidence="3" id="KW-1185">Reference proteome</keyword>
<reference evidence="2 3" key="1">
    <citation type="submission" date="2020-06" db="EMBL/GenBank/DDBJ databases">
        <title>Schlegella sp. ID0723 isolated from air conditioner.</title>
        <authorList>
            <person name="Kim D.Y."/>
            <person name="Kim D.-U."/>
        </authorList>
    </citation>
    <scope>NUCLEOTIDE SEQUENCE [LARGE SCALE GENOMIC DNA]</scope>
    <source>
        <strain evidence="2 3">ID0723</strain>
    </source>
</reference>
<comment type="caution">
    <text evidence="2">The sequence shown here is derived from an EMBL/GenBank/DDBJ whole genome shotgun (WGS) entry which is preliminary data.</text>
</comment>
<dbReference type="EMBL" id="JABWMJ010000012">
    <property type="protein sequence ID" value="NUZ08295.1"/>
    <property type="molecule type" value="Genomic_DNA"/>
</dbReference>
<evidence type="ECO:0000313" key="3">
    <source>
        <dbReference type="Proteomes" id="UP000529637"/>
    </source>
</evidence>
<dbReference type="RefSeq" id="WP_176071134.1">
    <property type="nucleotide sequence ID" value="NZ_JABWMJ010000012.1"/>
</dbReference>
<feature type="transmembrane region" description="Helical" evidence="1">
    <location>
        <begin position="236"/>
        <end position="257"/>
    </location>
</feature>
<feature type="transmembrane region" description="Helical" evidence="1">
    <location>
        <begin position="56"/>
        <end position="77"/>
    </location>
</feature>
<protein>
    <submittedName>
        <fullName evidence="2">DUF2243 domain-containing protein</fullName>
    </submittedName>
</protein>
<feature type="transmembrane region" description="Helical" evidence="1">
    <location>
        <begin position="16"/>
        <end position="36"/>
    </location>
</feature>
<sequence length="260" mass="27830">MSSTSTPTPTATRWPALLLGVAIGGFFDGILLHQILQWHHLLSNVDAVRDMRTQVLADGLFHALMYLIAAGALVALWRRRRVLDAPGVGRSLWAQALIGFGLWHVVDALLSHWITGIHRIRVDSPDPLLWDLAWFAVFGVLPMVLGWLAVRRGDTGSSAGGRRAATALAFAAVVAGPVAALPTGDGDQVMVLFAPGVSPVAAFDALARVDARVRWVDRSGGLWAVSMKEPRAAWRLYGSGALLVSNSAVALGCFSWSKAL</sequence>
<keyword evidence="1" id="KW-0472">Membrane</keyword>